<dbReference type="InterPro" id="IPR001810">
    <property type="entry name" value="F-box_dom"/>
</dbReference>
<reference evidence="2 3" key="1">
    <citation type="submission" date="2018-11" db="EMBL/GenBank/DDBJ databases">
        <authorList>
            <person name="Lopez-Roques C."/>
            <person name="Donnadieu C."/>
            <person name="Bouchez O."/>
            <person name="Klopp C."/>
            <person name="Cabau C."/>
            <person name="Zahm M."/>
        </authorList>
    </citation>
    <scope>NUCLEOTIDE SEQUENCE [LARGE SCALE GENOMIC DNA]</scope>
    <source>
        <strain evidence="2">RS831</strain>
        <tissue evidence="2">Whole body</tissue>
    </source>
</reference>
<dbReference type="PROSITE" id="PS50181">
    <property type="entry name" value="FBOX"/>
    <property type="match status" value="1"/>
</dbReference>
<keyword evidence="3" id="KW-1185">Reference proteome</keyword>
<name>A0A3S2PCY6_ORYJA</name>
<accession>A0A3S2PCY6</accession>
<protein>
    <recommendedName>
        <fullName evidence="1">F-box domain-containing protein</fullName>
    </recommendedName>
</protein>
<dbReference type="OMA" id="AFACVTM"/>
<sequence>MPHTRGLLGNSRRSAKCRRVDKVVSSLVTTTMGKRTCRSYGPQTQQARLLKNQPVRTVMTRSHGTSGPSFFHRLPIEVLHMILDRLSLLEISVLSMVSKEITKHILDYISSQKWRNKTIIQSFHPSACPEQKPIVEHYRHLGLLYKRCTLLIPTKDRLKLIFSKFSQIPCFMLEQCLVPGCTAFVSFGVFLKTLIAGWDELESHRVFSCLCDFTNLMQKTEGIITAKPGVKVHQELQLRLFCRCVLLDPWVNQPERQFWLTQLLKPWPMVSQAHLLFILYGPLQPGGILGWQDVVDRALTPGSLWGLAQAISILFSKPEVKGWTTHLMFSIVMELTAVPEPWHLENLARFLLLCGNNVSYTVLASKALFGHVAEVSRLIIYIILVCEKDGYQMSWAVNIVQQIFKMFSTATERFFFIQHLENSFSQITRETFESIAEDWAEDRESFQTLFVLLECNARFHTKFLHTLLK</sequence>
<dbReference type="InterPro" id="IPR056622">
    <property type="entry name" value="ARM_FBXO47"/>
</dbReference>
<evidence type="ECO:0000259" key="1">
    <source>
        <dbReference type="PROSITE" id="PS50181"/>
    </source>
</evidence>
<dbReference type="PANTHER" id="PTHR34098:SF1">
    <property type="entry name" value="F-BOX ONLY PROTEIN 47"/>
    <property type="match status" value="1"/>
</dbReference>
<dbReference type="SUPFAM" id="SSF81383">
    <property type="entry name" value="F-box domain"/>
    <property type="match status" value="1"/>
</dbReference>
<gene>
    <name evidence="2" type="ORF">OJAV_G00206340</name>
</gene>
<feature type="domain" description="F-box" evidence="1">
    <location>
        <begin position="68"/>
        <end position="117"/>
    </location>
</feature>
<dbReference type="CDD" id="cd22112">
    <property type="entry name" value="F-box_FBXO47"/>
    <property type="match status" value="1"/>
</dbReference>
<evidence type="ECO:0000313" key="3">
    <source>
        <dbReference type="Proteomes" id="UP000283210"/>
    </source>
</evidence>
<proteinExistence type="predicted"/>
<dbReference type="PANTHER" id="PTHR34098">
    <property type="entry name" value="F-BOX ONLY PROTEIN 47"/>
    <property type="match status" value="1"/>
</dbReference>
<dbReference type="InterPro" id="IPR036047">
    <property type="entry name" value="F-box-like_dom_sf"/>
</dbReference>
<dbReference type="Proteomes" id="UP000283210">
    <property type="component" value="Chromosome 21"/>
</dbReference>
<organism evidence="2 3">
    <name type="scientific">Oryzias javanicus</name>
    <name type="common">Javanese ricefish</name>
    <name type="synonym">Aplocheilus javanicus</name>
    <dbReference type="NCBI Taxonomy" id="123683"/>
    <lineage>
        <taxon>Eukaryota</taxon>
        <taxon>Metazoa</taxon>
        <taxon>Chordata</taxon>
        <taxon>Craniata</taxon>
        <taxon>Vertebrata</taxon>
        <taxon>Euteleostomi</taxon>
        <taxon>Actinopterygii</taxon>
        <taxon>Neopterygii</taxon>
        <taxon>Teleostei</taxon>
        <taxon>Neoteleostei</taxon>
        <taxon>Acanthomorphata</taxon>
        <taxon>Ovalentaria</taxon>
        <taxon>Atherinomorphae</taxon>
        <taxon>Beloniformes</taxon>
        <taxon>Adrianichthyidae</taxon>
        <taxon>Oryziinae</taxon>
        <taxon>Oryzias</taxon>
    </lineage>
</organism>
<reference evidence="2 3" key="2">
    <citation type="submission" date="2019-01" db="EMBL/GenBank/DDBJ databases">
        <title>A chromosome length genome reference of the Java medaka (oryzias javanicus).</title>
        <authorList>
            <person name="Herpin A."/>
            <person name="Takehana Y."/>
            <person name="Naruse K."/>
            <person name="Ansai S."/>
            <person name="Kawaguchi M."/>
        </authorList>
    </citation>
    <scope>NUCLEOTIDE SEQUENCE [LARGE SCALE GENOMIC DNA]</scope>
    <source>
        <strain evidence="2">RS831</strain>
        <tissue evidence="2">Whole body</tissue>
    </source>
</reference>
<dbReference type="InterPro" id="IPR038946">
    <property type="entry name" value="FBXO47"/>
</dbReference>
<dbReference type="Pfam" id="PF00646">
    <property type="entry name" value="F-box"/>
    <property type="match status" value="1"/>
</dbReference>
<dbReference type="OrthoDB" id="9858120at2759"/>
<dbReference type="AlphaFoldDB" id="A0A3S2PCY6"/>
<evidence type="ECO:0000313" key="2">
    <source>
        <dbReference type="EMBL" id="RVE58156.1"/>
    </source>
</evidence>
<dbReference type="Pfam" id="PF24467">
    <property type="entry name" value="ARM_FBXO47"/>
    <property type="match status" value="1"/>
</dbReference>
<dbReference type="EMBL" id="CM012457">
    <property type="protein sequence ID" value="RVE58156.1"/>
    <property type="molecule type" value="Genomic_DNA"/>
</dbReference>